<reference evidence="2 3" key="1">
    <citation type="journal article" date="2020" name="Nat. Food">
        <title>A phased Vanilla planifolia genome enables genetic improvement of flavour and production.</title>
        <authorList>
            <person name="Hasing T."/>
            <person name="Tang H."/>
            <person name="Brym M."/>
            <person name="Khazi F."/>
            <person name="Huang T."/>
            <person name="Chambers A.H."/>
        </authorList>
    </citation>
    <scope>NUCLEOTIDE SEQUENCE [LARGE SCALE GENOMIC DNA]</scope>
    <source>
        <tissue evidence="2">Leaf</tissue>
    </source>
</reference>
<protein>
    <submittedName>
        <fullName evidence="2">Uncharacterized protein</fullName>
    </submittedName>
</protein>
<feature type="region of interest" description="Disordered" evidence="1">
    <location>
        <begin position="1"/>
        <end position="29"/>
    </location>
</feature>
<evidence type="ECO:0000313" key="2">
    <source>
        <dbReference type="EMBL" id="KAG0447968.1"/>
    </source>
</evidence>
<dbReference type="AlphaFoldDB" id="A0A835U406"/>
<feature type="region of interest" description="Disordered" evidence="1">
    <location>
        <begin position="74"/>
        <end position="93"/>
    </location>
</feature>
<sequence>MLTTEKKAKAFQSRHKGQETKQPLLHPPYFFDDQRGHLASTKRRIEFSGHSCSSKGSTRECFLGTSESFLPYRCGKRKPGPKPKTTKEALKGRDEGGITAPLLWGRESGWCSKEIYCFCKARFKEGEEDGSCETQAAKVDQIPVSRKTRKAVS</sequence>
<dbReference type="EMBL" id="JADCNM010000381">
    <property type="protein sequence ID" value="KAG0447968.1"/>
    <property type="molecule type" value="Genomic_DNA"/>
</dbReference>
<dbReference type="Proteomes" id="UP000639772">
    <property type="component" value="Unassembled WGS sequence"/>
</dbReference>
<evidence type="ECO:0000313" key="3">
    <source>
        <dbReference type="Proteomes" id="UP000639772"/>
    </source>
</evidence>
<proteinExistence type="predicted"/>
<organism evidence="2 3">
    <name type="scientific">Vanilla planifolia</name>
    <name type="common">Vanilla</name>
    <dbReference type="NCBI Taxonomy" id="51239"/>
    <lineage>
        <taxon>Eukaryota</taxon>
        <taxon>Viridiplantae</taxon>
        <taxon>Streptophyta</taxon>
        <taxon>Embryophyta</taxon>
        <taxon>Tracheophyta</taxon>
        <taxon>Spermatophyta</taxon>
        <taxon>Magnoliopsida</taxon>
        <taxon>Liliopsida</taxon>
        <taxon>Asparagales</taxon>
        <taxon>Orchidaceae</taxon>
        <taxon>Vanilloideae</taxon>
        <taxon>Vanilleae</taxon>
        <taxon>Vanilla</taxon>
    </lineage>
</organism>
<name>A0A835U406_VANPL</name>
<accession>A0A835U406</accession>
<evidence type="ECO:0000256" key="1">
    <source>
        <dbReference type="SAM" id="MobiDB-lite"/>
    </source>
</evidence>
<comment type="caution">
    <text evidence="2">The sequence shown here is derived from an EMBL/GenBank/DDBJ whole genome shotgun (WGS) entry which is preliminary data.</text>
</comment>
<gene>
    <name evidence="2" type="ORF">HPP92_028061</name>
</gene>